<reference evidence="2" key="1">
    <citation type="submission" date="2021-02" db="EMBL/GenBank/DDBJ databases">
        <title>Genome sequence of Rhodospirillales sp. strain TMPK1 isolated from soil.</title>
        <authorList>
            <person name="Nakai R."/>
            <person name="Kusada H."/>
            <person name="Tamaki H."/>
        </authorList>
    </citation>
    <scope>NUCLEOTIDE SEQUENCE</scope>
    <source>
        <strain evidence="2">TMPK1</strain>
    </source>
</reference>
<evidence type="ECO:0000313" key="2">
    <source>
        <dbReference type="EMBL" id="GIL41437.1"/>
    </source>
</evidence>
<dbReference type="InterPro" id="IPR025282">
    <property type="entry name" value="DUF4214"/>
</dbReference>
<dbReference type="Pfam" id="PF13946">
    <property type="entry name" value="DUF4214"/>
    <property type="match status" value="1"/>
</dbReference>
<evidence type="ECO:0000259" key="1">
    <source>
        <dbReference type="Pfam" id="PF13946"/>
    </source>
</evidence>
<dbReference type="AlphaFoldDB" id="A0A8S8XII0"/>
<evidence type="ECO:0000313" key="3">
    <source>
        <dbReference type="Proteomes" id="UP000681075"/>
    </source>
</evidence>
<sequence>MPSFAYSVTVVDKTGLATAQNIATAKAVVEAAFAEYAKYITGAGSIEIQVQISNSFGLSAFKNDLPQINGSTATIPSLPAAELISGIDQNGSTPDAFINFNIGAFNSYWTGDRAQVPADKVDAVSVVMGSLKNVFNVYTFSDATTGAQLTTPGGGRYSDPMNPLLQKIGGKFFFTGANAVAVFGGPVPLVENPNSAASIASLHPTLSSDVFANWDGNSQDALLPGKAYSLSPLDLAIIKDLNPGLKVTIPQKGTAAVDTFRPLLGIADIYDGLGARDTVVELSARSAYNVTQNSDGSVAVTLKSDANDVDTFTNVERIHFSDGVLIFDGGVNASPAYRLYQAAFARVPDEGGLLVQAHQAFDVLVPQKIAAGFSNTDKVAGFTVSSAQYQAEIDVAGRFITAPEFVAKYGTNVSDGAFVDLLYQNVLGRPPDAGGRQVQVDALQHGTSRATLLANFAESPENVALTAANTVVGLWSTFPDPAFA</sequence>
<dbReference type="Proteomes" id="UP000681075">
    <property type="component" value="Unassembled WGS sequence"/>
</dbReference>
<protein>
    <recommendedName>
        <fullName evidence="1">DUF4214 domain-containing protein</fullName>
    </recommendedName>
</protein>
<proteinExistence type="predicted"/>
<feature type="domain" description="DUF4214" evidence="1">
    <location>
        <begin position="397"/>
        <end position="465"/>
    </location>
</feature>
<dbReference type="EMBL" id="BOPV01000001">
    <property type="protein sequence ID" value="GIL41437.1"/>
    <property type="molecule type" value="Genomic_DNA"/>
</dbReference>
<gene>
    <name evidence="2" type="ORF">TMPK1_36740</name>
</gene>
<name>A0A8S8XII0_9PROT</name>
<comment type="caution">
    <text evidence="2">The sequence shown here is derived from an EMBL/GenBank/DDBJ whole genome shotgun (WGS) entry which is preliminary data.</text>
</comment>
<organism evidence="2 3">
    <name type="scientific">Roseiterribacter gracilis</name>
    <dbReference type="NCBI Taxonomy" id="2812848"/>
    <lineage>
        <taxon>Bacteria</taxon>
        <taxon>Pseudomonadati</taxon>
        <taxon>Pseudomonadota</taxon>
        <taxon>Alphaproteobacteria</taxon>
        <taxon>Rhodospirillales</taxon>
        <taxon>Roseiterribacteraceae</taxon>
        <taxon>Roseiterribacter</taxon>
    </lineage>
</organism>
<accession>A0A8S8XII0</accession>
<keyword evidence="3" id="KW-1185">Reference proteome</keyword>